<dbReference type="EMBL" id="JAXIOK010000014">
    <property type="protein sequence ID" value="KAK4755523.1"/>
    <property type="molecule type" value="Genomic_DNA"/>
</dbReference>
<protein>
    <submittedName>
        <fullName evidence="1">Uncharacterized protein</fullName>
    </submittedName>
</protein>
<dbReference type="AlphaFoldDB" id="A0AAN7PXL4"/>
<dbReference type="Proteomes" id="UP001345219">
    <property type="component" value="Chromosome 8"/>
</dbReference>
<evidence type="ECO:0000313" key="2">
    <source>
        <dbReference type="Proteomes" id="UP001345219"/>
    </source>
</evidence>
<accession>A0AAN7PXL4</accession>
<evidence type="ECO:0000313" key="1">
    <source>
        <dbReference type="EMBL" id="KAK4755523.1"/>
    </source>
</evidence>
<proteinExistence type="predicted"/>
<reference evidence="1 2" key="1">
    <citation type="journal article" date="2023" name="Hortic Res">
        <title>Pangenome of water caltrop reveals structural variations and asymmetric subgenome divergence after allopolyploidization.</title>
        <authorList>
            <person name="Zhang X."/>
            <person name="Chen Y."/>
            <person name="Wang L."/>
            <person name="Yuan Y."/>
            <person name="Fang M."/>
            <person name="Shi L."/>
            <person name="Lu R."/>
            <person name="Comes H.P."/>
            <person name="Ma Y."/>
            <person name="Chen Y."/>
            <person name="Huang G."/>
            <person name="Zhou Y."/>
            <person name="Zheng Z."/>
            <person name="Qiu Y."/>
        </authorList>
    </citation>
    <scope>NUCLEOTIDE SEQUENCE [LARGE SCALE GENOMIC DNA]</scope>
    <source>
        <tissue evidence="1">Roots</tissue>
    </source>
</reference>
<name>A0AAN7PXL4_9MYRT</name>
<keyword evidence="2" id="KW-1185">Reference proteome</keyword>
<gene>
    <name evidence="1" type="ORF">SAY87_009280</name>
</gene>
<organism evidence="1 2">
    <name type="scientific">Trapa incisa</name>
    <dbReference type="NCBI Taxonomy" id="236973"/>
    <lineage>
        <taxon>Eukaryota</taxon>
        <taxon>Viridiplantae</taxon>
        <taxon>Streptophyta</taxon>
        <taxon>Embryophyta</taxon>
        <taxon>Tracheophyta</taxon>
        <taxon>Spermatophyta</taxon>
        <taxon>Magnoliopsida</taxon>
        <taxon>eudicotyledons</taxon>
        <taxon>Gunneridae</taxon>
        <taxon>Pentapetalae</taxon>
        <taxon>rosids</taxon>
        <taxon>malvids</taxon>
        <taxon>Myrtales</taxon>
        <taxon>Lythraceae</taxon>
        <taxon>Trapa</taxon>
    </lineage>
</organism>
<comment type="caution">
    <text evidence="1">The sequence shown here is derived from an EMBL/GenBank/DDBJ whole genome shotgun (WGS) entry which is preliminary data.</text>
</comment>
<sequence length="87" mass="10029">MGAGGGGKHRKEKRYSCFFLKLFRGCCRSYSSIEDWSEDYDDKVVTARSARLVGEDEFGWVAEPCINRKSSDFIRKFHESKEHPSTD</sequence>